<dbReference type="GO" id="GO:0009306">
    <property type="term" value="P:protein secretion"/>
    <property type="evidence" value="ECO:0007669"/>
    <property type="project" value="InterPro"/>
</dbReference>
<dbReference type="EMBL" id="JACHIB010000011">
    <property type="protein sequence ID" value="MBB6084088.1"/>
    <property type="molecule type" value="Genomic_DNA"/>
</dbReference>
<proteinExistence type="inferred from homology"/>
<reference evidence="13 14" key="1">
    <citation type="submission" date="2020-08" db="EMBL/GenBank/DDBJ databases">
        <title>Genomic Encyclopedia of Type Strains, Phase IV (KMG-IV): sequencing the most valuable type-strain genomes for metagenomic binning, comparative biology and taxonomic classification.</title>
        <authorList>
            <person name="Goeker M."/>
        </authorList>
    </citation>
    <scope>NUCLEOTIDE SEQUENCE [LARGE SCALE GENOMIC DNA]</scope>
    <source>
        <strain evidence="13 14">DSM 12141</strain>
    </source>
</reference>
<dbReference type="InterPro" id="IPR050739">
    <property type="entry name" value="MFP"/>
</dbReference>
<dbReference type="InterPro" id="IPR010129">
    <property type="entry name" value="T1SS_HlyD"/>
</dbReference>
<evidence type="ECO:0000256" key="1">
    <source>
        <dbReference type="ARBA" id="ARBA00004377"/>
    </source>
</evidence>
<dbReference type="InterPro" id="IPR006144">
    <property type="entry name" value="Secretion_HlyD_CS"/>
</dbReference>
<dbReference type="Pfam" id="PF26002">
    <property type="entry name" value="Beta-barrel_AprE"/>
    <property type="match status" value="1"/>
</dbReference>
<evidence type="ECO:0000259" key="11">
    <source>
        <dbReference type="Pfam" id="PF25994"/>
    </source>
</evidence>
<feature type="domain" description="AprE-like long alpha-helical hairpin" evidence="11">
    <location>
        <begin position="108"/>
        <end position="297"/>
    </location>
</feature>
<comment type="subcellular location">
    <subcellularLocation>
        <location evidence="1 9">Cell inner membrane</location>
        <topology evidence="1 9">Single-pass membrane protein</topology>
    </subcellularLocation>
</comment>
<keyword evidence="13" id="KW-0378">Hydrolase</keyword>
<evidence type="ECO:0000256" key="3">
    <source>
        <dbReference type="ARBA" id="ARBA00022448"/>
    </source>
</evidence>
<dbReference type="PRINTS" id="PR01490">
    <property type="entry name" value="RTXTOXIND"/>
</dbReference>
<organism evidence="13 14">
    <name type="scientific">Castellaniella defragrans</name>
    <name type="common">Alcaligenes defragrans</name>
    <dbReference type="NCBI Taxonomy" id="75697"/>
    <lineage>
        <taxon>Bacteria</taxon>
        <taxon>Pseudomonadati</taxon>
        <taxon>Pseudomonadota</taxon>
        <taxon>Betaproteobacteria</taxon>
        <taxon>Burkholderiales</taxon>
        <taxon>Alcaligenaceae</taxon>
        <taxon>Castellaniella</taxon>
    </lineage>
</organism>
<dbReference type="Gene3D" id="2.40.30.170">
    <property type="match status" value="1"/>
</dbReference>
<keyword evidence="6 9" id="KW-0812">Transmembrane</keyword>
<keyword evidence="13" id="KW-0645">Protease</keyword>
<evidence type="ECO:0000256" key="8">
    <source>
        <dbReference type="ARBA" id="ARBA00023136"/>
    </source>
</evidence>
<dbReference type="InterPro" id="IPR058781">
    <property type="entry name" value="HH_AprE-like"/>
</dbReference>
<dbReference type="Pfam" id="PF25994">
    <property type="entry name" value="HH_AprE"/>
    <property type="match status" value="1"/>
</dbReference>
<keyword evidence="7 9" id="KW-1133">Transmembrane helix</keyword>
<comment type="similarity">
    <text evidence="2 9">Belongs to the membrane fusion protein (MFP) (TC 8.A.1) family.</text>
</comment>
<sequence length="455" mass="50354">MKLFSRKTSPDLEIEEALETPGSRVDENFVRPLRIGLAALVLGFGGFVLWGALAPLDQGEPANGVVEVLGNRKTIAHLEGGTVDAILVSDGDRVQAGQVLLRLNPTRAQSDRDVASSQYIIARTNEDRLLAERDGLESIQFYPELTRRFKDDPRYRRAVAAQQALFETRRKALNGEIAILRENLAGAEAQLQGLLQVQASRKEQIGYINRELQGVRELAKDGYLPRNRMLELERDAAQLQGALSNAVVDAGRTRNQIAELKLRILQRQQDYQKEVQSQLSDVQKEATALANRLAALDYSVEQTEIRSPIEGTVQNMKIFTVGGVVSPGAPLMEIIPDDASYVVNAELPVQAIDRVYAGLPVEITFPALNHAQTPNVPGKLLTVSADRITDQRTGMPFYQAKVEILPEGMRMIEQVGGEIRAGMPATVMIKLGERTMFSYLLKPLLERLHTSLTEK</sequence>
<dbReference type="GO" id="GO:0005886">
    <property type="term" value="C:plasma membrane"/>
    <property type="evidence" value="ECO:0007669"/>
    <property type="project" value="UniProtKB-SubCell"/>
</dbReference>
<evidence type="ECO:0000313" key="13">
    <source>
        <dbReference type="EMBL" id="MBB6084088.1"/>
    </source>
</evidence>
<evidence type="ECO:0000313" key="14">
    <source>
        <dbReference type="Proteomes" id="UP000541136"/>
    </source>
</evidence>
<dbReference type="RefSeq" id="WP_151024523.1">
    <property type="nucleotide sequence ID" value="NZ_JACHIB010000011.1"/>
</dbReference>
<gene>
    <name evidence="13" type="ORF">HNR28_002133</name>
</gene>
<dbReference type="Gene3D" id="2.40.50.100">
    <property type="match status" value="2"/>
</dbReference>
<feature type="coiled-coil region" evidence="10">
    <location>
        <begin position="170"/>
        <end position="197"/>
    </location>
</feature>
<dbReference type="GO" id="GO:0006508">
    <property type="term" value="P:proteolysis"/>
    <property type="evidence" value="ECO:0007669"/>
    <property type="project" value="UniProtKB-KW"/>
</dbReference>
<evidence type="ECO:0000256" key="5">
    <source>
        <dbReference type="ARBA" id="ARBA00022519"/>
    </source>
</evidence>
<dbReference type="PANTHER" id="PTHR30386">
    <property type="entry name" value="MEMBRANE FUSION SUBUNIT OF EMRAB-TOLC MULTIDRUG EFFLUX PUMP"/>
    <property type="match status" value="1"/>
</dbReference>
<evidence type="ECO:0000256" key="10">
    <source>
        <dbReference type="SAM" id="Coils"/>
    </source>
</evidence>
<dbReference type="InterPro" id="IPR058982">
    <property type="entry name" value="Beta-barrel_AprE"/>
</dbReference>
<evidence type="ECO:0000256" key="2">
    <source>
        <dbReference type="ARBA" id="ARBA00009477"/>
    </source>
</evidence>
<dbReference type="NCBIfam" id="TIGR01843">
    <property type="entry name" value="type_I_hlyD"/>
    <property type="match status" value="1"/>
</dbReference>
<protein>
    <recommendedName>
        <fullName evidence="9">Membrane fusion protein (MFP) family protein</fullName>
    </recommendedName>
</protein>
<keyword evidence="4 9" id="KW-1003">Cell membrane</keyword>
<evidence type="ECO:0000256" key="7">
    <source>
        <dbReference type="ARBA" id="ARBA00022989"/>
    </source>
</evidence>
<evidence type="ECO:0000259" key="12">
    <source>
        <dbReference type="Pfam" id="PF26002"/>
    </source>
</evidence>
<keyword evidence="5 9" id="KW-0997">Cell inner membrane</keyword>
<comment type="caution">
    <text evidence="13">The sequence shown here is derived from an EMBL/GenBank/DDBJ whole genome shotgun (WGS) entry which is preliminary data.</text>
</comment>
<evidence type="ECO:0000256" key="6">
    <source>
        <dbReference type="ARBA" id="ARBA00022692"/>
    </source>
</evidence>
<keyword evidence="8 9" id="KW-0472">Membrane</keyword>
<evidence type="ECO:0000256" key="4">
    <source>
        <dbReference type="ARBA" id="ARBA00022475"/>
    </source>
</evidence>
<dbReference type="PROSITE" id="PS00543">
    <property type="entry name" value="HLYD_FAMILY"/>
    <property type="match status" value="1"/>
</dbReference>
<dbReference type="GO" id="GO:0008233">
    <property type="term" value="F:peptidase activity"/>
    <property type="evidence" value="ECO:0007669"/>
    <property type="project" value="UniProtKB-KW"/>
</dbReference>
<name>A0A7W9TQC3_CASDE</name>
<dbReference type="Proteomes" id="UP000541136">
    <property type="component" value="Unassembled WGS sequence"/>
</dbReference>
<dbReference type="Gene3D" id="1.10.287.470">
    <property type="entry name" value="Helix hairpin bin"/>
    <property type="match status" value="1"/>
</dbReference>
<accession>A0A7W9TQC3</accession>
<dbReference type="AlphaFoldDB" id="A0A7W9TQC3"/>
<feature type="transmembrane region" description="Helical" evidence="9">
    <location>
        <begin position="33"/>
        <end position="53"/>
    </location>
</feature>
<keyword evidence="10" id="KW-0175">Coiled coil</keyword>
<feature type="domain" description="AprE-like beta-barrel" evidence="12">
    <location>
        <begin position="342"/>
        <end position="431"/>
    </location>
</feature>
<evidence type="ECO:0000256" key="9">
    <source>
        <dbReference type="RuleBase" id="RU365093"/>
    </source>
</evidence>
<keyword evidence="3 9" id="KW-0813">Transport</keyword>
<dbReference type="PANTHER" id="PTHR30386:SF17">
    <property type="entry name" value="ALKALINE PROTEASE SECRETION PROTEIN APRE"/>
    <property type="match status" value="1"/>
</dbReference>